<dbReference type="GO" id="GO:0010181">
    <property type="term" value="F:FMN binding"/>
    <property type="evidence" value="ECO:0007669"/>
    <property type="project" value="InterPro"/>
</dbReference>
<dbReference type="Pfam" id="PF12766">
    <property type="entry name" value="Pyridox_oxase_2"/>
    <property type="match status" value="1"/>
</dbReference>
<dbReference type="Proteomes" id="UP000293360">
    <property type="component" value="Unassembled WGS sequence"/>
</dbReference>
<feature type="region of interest" description="Disordered" evidence="1">
    <location>
        <begin position="36"/>
        <end position="64"/>
    </location>
</feature>
<dbReference type="InterPro" id="IPR012349">
    <property type="entry name" value="Split_barrel_FMN-bd"/>
</dbReference>
<gene>
    <name evidence="3" type="ORF">DL764_003299</name>
</gene>
<feature type="domain" description="Pyridoxamine 5'-phosphate oxidase Alr4036 family FMN-binding" evidence="2">
    <location>
        <begin position="63"/>
        <end position="214"/>
    </location>
</feature>
<evidence type="ECO:0000256" key="1">
    <source>
        <dbReference type="SAM" id="MobiDB-lite"/>
    </source>
</evidence>
<dbReference type="SUPFAM" id="SSF50475">
    <property type="entry name" value="FMN-binding split barrel"/>
    <property type="match status" value="1"/>
</dbReference>
<accession>A0A4Q4TKD7</accession>
<keyword evidence="4" id="KW-1185">Reference proteome</keyword>
<organism evidence="3 4">
    <name type="scientific">Monosporascus ibericus</name>
    <dbReference type="NCBI Taxonomy" id="155417"/>
    <lineage>
        <taxon>Eukaryota</taxon>
        <taxon>Fungi</taxon>
        <taxon>Dikarya</taxon>
        <taxon>Ascomycota</taxon>
        <taxon>Pezizomycotina</taxon>
        <taxon>Sordariomycetes</taxon>
        <taxon>Xylariomycetidae</taxon>
        <taxon>Xylariales</taxon>
        <taxon>Xylariales incertae sedis</taxon>
        <taxon>Monosporascus</taxon>
    </lineage>
</organism>
<dbReference type="AlphaFoldDB" id="A0A4Q4TKD7"/>
<evidence type="ECO:0000313" key="4">
    <source>
        <dbReference type="Proteomes" id="UP000293360"/>
    </source>
</evidence>
<proteinExistence type="predicted"/>
<name>A0A4Q4TKD7_9PEZI</name>
<dbReference type="PANTHER" id="PTHR28243">
    <property type="entry name" value="AGL049CP"/>
    <property type="match status" value="1"/>
</dbReference>
<reference evidence="3 4" key="1">
    <citation type="submission" date="2018-06" db="EMBL/GenBank/DDBJ databases">
        <title>Complete Genomes of Monosporascus.</title>
        <authorList>
            <person name="Robinson A.J."/>
            <person name="Natvig D.O."/>
        </authorList>
    </citation>
    <scope>NUCLEOTIDE SEQUENCE [LARGE SCALE GENOMIC DNA]</scope>
    <source>
        <strain evidence="3 4">CBS 110550</strain>
    </source>
</reference>
<dbReference type="InterPro" id="IPR024624">
    <property type="entry name" value="Pyridox_Oxase_Alr4036_FMN-bd"/>
</dbReference>
<dbReference type="EMBL" id="QJNU01000139">
    <property type="protein sequence ID" value="RYP06207.1"/>
    <property type="molecule type" value="Genomic_DNA"/>
</dbReference>
<protein>
    <recommendedName>
        <fullName evidence="2">Pyridoxamine 5'-phosphate oxidase Alr4036 family FMN-binding domain-containing protein</fullName>
    </recommendedName>
</protein>
<dbReference type="Gene3D" id="2.30.110.10">
    <property type="entry name" value="Electron Transport, Fmn-binding Protein, Chain A"/>
    <property type="match status" value="1"/>
</dbReference>
<dbReference type="PANTHER" id="PTHR28243:SF1">
    <property type="entry name" value="PYRIDOXAMINE 5'-PHOSPHATE OXIDASE ALR4036 FAMILY FMN-BINDING DOMAIN-CONTAINING PROTEIN"/>
    <property type="match status" value="1"/>
</dbReference>
<comment type="caution">
    <text evidence="3">The sequence shown here is derived from an EMBL/GenBank/DDBJ whole genome shotgun (WGS) entry which is preliminary data.</text>
</comment>
<feature type="region of interest" description="Disordered" evidence="1">
    <location>
        <begin position="1"/>
        <end position="21"/>
    </location>
</feature>
<dbReference type="OrthoDB" id="5394411at2759"/>
<sequence>MRGLTPALRSRSKTGSTSSSRLAQLATHLTHQHITTATTATTHPPARHRAMSTFPSSPAEGEAPWRSPFLEHVQGMASPEFTLGTVRRVRSSSDGSADTAAVPRARTCIFRGMFADLPANPRNPAPRNPAGVYAASDLITFTTDVRSDKMRELFGLVADDDDGEVTGKQGEGEGKGGEEGAAIRGSGGGAPVEATFWARQAATQWRVRGRAWVLAPDIEDAYQGSEGARRAVEALKARMRRIGEGEWSFAREITAHFGNLSALMRGSFRGPPPGRPVDDGDDGLRLGQELEDLHDEVARGNFRVVVIVPEQVDRADLSDPKRGRRWLYTFVGAGRREPRCPGGVVDGWWEKIEVWP</sequence>
<dbReference type="STRING" id="155417.A0A4Q4TKD7"/>
<evidence type="ECO:0000259" key="2">
    <source>
        <dbReference type="Pfam" id="PF12766"/>
    </source>
</evidence>
<evidence type="ECO:0000313" key="3">
    <source>
        <dbReference type="EMBL" id="RYP06207.1"/>
    </source>
</evidence>
<feature type="region of interest" description="Disordered" evidence="1">
    <location>
        <begin position="161"/>
        <end position="189"/>
    </location>
</feature>